<dbReference type="Gene3D" id="3.40.50.300">
    <property type="entry name" value="P-loop containing nucleotide triphosphate hydrolases"/>
    <property type="match status" value="1"/>
</dbReference>
<dbReference type="GO" id="GO:0000400">
    <property type="term" value="F:four-way junction DNA binding"/>
    <property type="evidence" value="ECO:0007669"/>
    <property type="project" value="TreeGrafter"/>
</dbReference>
<proteinExistence type="predicted"/>
<dbReference type="InterPro" id="IPR020588">
    <property type="entry name" value="RecA_ATP-bd"/>
</dbReference>
<dbReference type="GO" id="GO:0005657">
    <property type="term" value="C:replication fork"/>
    <property type="evidence" value="ECO:0007669"/>
    <property type="project" value="TreeGrafter"/>
</dbReference>
<dbReference type="GO" id="GO:0033063">
    <property type="term" value="C:Rad51B-Rad51C-Rad51D-XRCC2 complex"/>
    <property type="evidence" value="ECO:0007669"/>
    <property type="project" value="TreeGrafter"/>
</dbReference>
<evidence type="ECO:0000256" key="3">
    <source>
        <dbReference type="ARBA" id="ARBA00022763"/>
    </source>
</evidence>
<dbReference type="AlphaFoldDB" id="A0A9W9ZSL0"/>
<gene>
    <name evidence="9" type="primary">RAD51C_3</name>
    <name evidence="9" type="ORF">OS493_004055</name>
</gene>
<dbReference type="OrthoDB" id="5957327at2759"/>
<reference evidence="9" key="1">
    <citation type="submission" date="2023-01" db="EMBL/GenBank/DDBJ databases">
        <title>Genome assembly of the deep-sea coral Lophelia pertusa.</title>
        <authorList>
            <person name="Herrera S."/>
            <person name="Cordes E."/>
        </authorList>
    </citation>
    <scope>NUCLEOTIDE SEQUENCE</scope>
    <source>
        <strain evidence="9">USNM1676648</strain>
        <tissue evidence="9">Polyp</tissue>
    </source>
</reference>
<sequence>MAHVIQSSDADETERVLQTEAMKKFQVETILSKIYVFRCHDYMQLIALSHVLPDFLMEHSKVKLIVVDSIAFHFRHDFDDLALRTRLLNGLAQSFIKMACERQLAVVFMNQMTTRVKSGQLGQSHLIPALGESWGHASTIRIVLYWEDNLRFANLYKSPSRREMTVPFQITADGVRDCFTINSTEHERCGNIDSPRAQANNQSATRDIRVTGEEATSSIAKKRRFDELT</sequence>
<evidence type="ECO:0000259" key="8">
    <source>
        <dbReference type="PROSITE" id="PS50162"/>
    </source>
</evidence>
<dbReference type="Proteomes" id="UP001163046">
    <property type="component" value="Unassembled WGS sequence"/>
</dbReference>
<dbReference type="PANTHER" id="PTHR46239">
    <property type="entry name" value="DNA REPAIR PROTEIN RAD51 HOMOLOG 3 RAD51C"/>
    <property type="match status" value="1"/>
</dbReference>
<evidence type="ECO:0000256" key="5">
    <source>
        <dbReference type="ARBA" id="ARBA00023204"/>
    </source>
</evidence>
<comment type="subcellular location">
    <subcellularLocation>
        <location evidence="1">Nucleus</location>
    </subcellularLocation>
</comment>
<dbReference type="GO" id="GO:0008821">
    <property type="term" value="F:crossover junction DNA endonuclease activity"/>
    <property type="evidence" value="ECO:0007669"/>
    <property type="project" value="TreeGrafter"/>
</dbReference>
<name>A0A9W9ZSL0_9CNID</name>
<evidence type="ECO:0000313" key="10">
    <source>
        <dbReference type="Proteomes" id="UP001163046"/>
    </source>
</evidence>
<dbReference type="GO" id="GO:0033065">
    <property type="term" value="C:Rad51C-XRCC3 complex"/>
    <property type="evidence" value="ECO:0007669"/>
    <property type="project" value="TreeGrafter"/>
</dbReference>
<dbReference type="GO" id="GO:0005524">
    <property type="term" value="F:ATP binding"/>
    <property type="evidence" value="ECO:0007669"/>
    <property type="project" value="UniProtKB-KW"/>
</dbReference>
<evidence type="ECO:0000256" key="7">
    <source>
        <dbReference type="ARBA" id="ARBA00040674"/>
    </source>
</evidence>
<keyword evidence="5" id="KW-0234">DNA repair</keyword>
<organism evidence="9 10">
    <name type="scientific">Desmophyllum pertusum</name>
    <dbReference type="NCBI Taxonomy" id="174260"/>
    <lineage>
        <taxon>Eukaryota</taxon>
        <taxon>Metazoa</taxon>
        <taxon>Cnidaria</taxon>
        <taxon>Anthozoa</taxon>
        <taxon>Hexacorallia</taxon>
        <taxon>Scleractinia</taxon>
        <taxon>Caryophylliina</taxon>
        <taxon>Caryophylliidae</taxon>
        <taxon>Desmophyllum</taxon>
    </lineage>
</organism>
<keyword evidence="3" id="KW-0227">DNA damage</keyword>
<keyword evidence="2" id="KW-0547">Nucleotide-binding</keyword>
<dbReference type="Pfam" id="PF08423">
    <property type="entry name" value="Rad51"/>
    <property type="match status" value="1"/>
</dbReference>
<evidence type="ECO:0000256" key="4">
    <source>
        <dbReference type="ARBA" id="ARBA00022840"/>
    </source>
</evidence>
<evidence type="ECO:0000313" key="9">
    <source>
        <dbReference type="EMBL" id="KAJ7387091.1"/>
    </source>
</evidence>
<keyword evidence="10" id="KW-1185">Reference proteome</keyword>
<accession>A0A9W9ZSL0</accession>
<protein>
    <recommendedName>
        <fullName evidence="7">DNA repair protein RAD51 homolog 3</fullName>
    </recommendedName>
</protein>
<comment type="caution">
    <text evidence="9">The sequence shown here is derived from an EMBL/GenBank/DDBJ whole genome shotgun (WGS) entry which is preliminary data.</text>
</comment>
<evidence type="ECO:0000256" key="6">
    <source>
        <dbReference type="ARBA" id="ARBA00023242"/>
    </source>
</evidence>
<dbReference type="CDD" id="cd19492">
    <property type="entry name" value="Rad51C"/>
    <property type="match status" value="1"/>
</dbReference>
<dbReference type="InterPro" id="IPR013632">
    <property type="entry name" value="Rad51_C"/>
</dbReference>
<keyword evidence="6" id="KW-0539">Nucleus</keyword>
<evidence type="ECO:0000256" key="1">
    <source>
        <dbReference type="ARBA" id="ARBA00004123"/>
    </source>
</evidence>
<dbReference type="InterPro" id="IPR027417">
    <property type="entry name" value="P-loop_NTPase"/>
</dbReference>
<dbReference type="SUPFAM" id="SSF52540">
    <property type="entry name" value="P-loop containing nucleoside triphosphate hydrolases"/>
    <property type="match status" value="1"/>
</dbReference>
<dbReference type="EMBL" id="MU825874">
    <property type="protein sequence ID" value="KAJ7387091.1"/>
    <property type="molecule type" value="Genomic_DNA"/>
</dbReference>
<evidence type="ECO:0000256" key="2">
    <source>
        <dbReference type="ARBA" id="ARBA00022741"/>
    </source>
</evidence>
<dbReference type="GO" id="GO:0007131">
    <property type="term" value="P:reciprocal meiotic recombination"/>
    <property type="evidence" value="ECO:0007669"/>
    <property type="project" value="TreeGrafter"/>
</dbReference>
<dbReference type="PANTHER" id="PTHR46239:SF1">
    <property type="entry name" value="DNA REPAIR PROTEIN RAD51 HOMOLOG 3"/>
    <property type="match status" value="1"/>
</dbReference>
<keyword evidence="4" id="KW-0067">ATP-binding</keyword>
<dbReference type="InterPro" id="IPR052093">
    <property type="entry name" value="HR_Repair_Mediator"/>
</dbReference>
<dbReference type="PROSITE" id="PS50162">
    <property type="entry name" value="RECA_2"/>
    <property type="match status" value="1"/>
</dbReference>
<dbReference type="GO" id="GO:0140664">
    <property type="term" value="F:ATP-dependent DNA damage sensor activity"/>
    <property type="evidence" value="ECO:0007669"/>
    <property type="project" value="InterPro"/>
</dbReference>
<feature type="domain" description="RecA family profile 1" evidence="8">
    <location>
        <begin position="1"/>
        <end position="112"/>
    </location>
</feature>
<dbReference type="GO" id="GO:0000707">
    <property type="term" value="P:meiotic DNA recombinase assembly"/>
    <property type="evidence" value="ECO:0007669"/>
    <property type="project" value="TreeGrafter"/>
</dbReference>